<accession>A0A6S6QUS5</accession>
<dbReference type="InterPro" id="IPR051620">
    <property type="entry name" value="ORF904-like_C"/>
</dbReference>
<keyword evidence="3" id="KW-0347">Helicase</keyword>
<keyword evidence="6" id="KW-1185">Reference proteome</keyword>
<dbReference type="InterPro" id="IPR045455">
    <property type="entry name" value="NrS-1_pol-like_helicase"/>
</dbReference>
<keyword evidence="2" id="KW-0378">Hydrolase</keyword>
<organism evidence="5 6">
    <name type="scientific">Anaerocolumna cellulosilytica</name>
    <dbReference type="NCBI Taxonomy" id="433286"/>
    <lineage>
        <taxon>Bacteria</taxon>
        <taxon>Bacillati</taxon>
        <taxon>Bacillota</taxon>
        <taxon>Clostridia</taxon>
        <taxon>Lachnospirales</taxon>
        <taxon>Lachnospiraceae</taxon>
        <taxon>Anaerocolumna</taxon>
    </lineage>
</organism>
<dbReference type="Gene3D" id="3.40.50.300">
    <property type="entry name" value="P-loop containing nucleotide triphosphate hydrolases"/>
    <property type="match status" value="1"/>
</dbReference>
<dbReference type="EMBL" id="AP023367">
    <property type="protein sequence ID" value="BCJ92829.1"/>
    <property type="molecule type" value="Genomic_DNA"/>
</dbReference>
<evidence type="ECO:0000256" key="2">
    <source>
        <dbReference type="ARBA" id="ARBA00022801"/>
    </source>
</evidence>
<proteinExistence type="predicted"/>
<dbReference type="SMART" id="SM00885">
    <property type="entry name" value="D5_N"/>
    <property type="match status" value="1"/>
</dbReference>
<dbReference type="Pfam" id="PF19263">
    <property type="entry name" value="DUF5906"/>
    <property type="match status" value="1"/>
</dbReference>
<evidence type="ECO:0000256" key="1">
    <source>
        <dbReference type="ARBA" id="ARBA00022741"/>
    </source>
</evidence>
<dbReference type="InterPro" id="IPR006500">
    <property type="entry name" value="Helicase_put_C_phage/plasmid"/>
</dbReference>
<dbReference type="PANTHER" id="PTHR35372:SF2">
    <property type="entry name" value="SF3 HELICASE DOMAIN-CONTAINING PROTEIN"/>
    <property type="match status" value="1"/>
</dbReference>
<evidence type="ECO:0000256" key="4">
    <source>
        <dbReference type="ARBA" id="ARBA00022840"/>
    </source>
</evidence>
<dbReference type="InterPro" id="IPR014015">
    <property type="entry name" value="Helicase_SF3_DNA-vir"/>
</dbReference>
<evidence type="ECO:0000313" key="6">
    <source>
        <dbReference type="Proteomes" id="UP000515561"/>
    </source>
</evidence>
<dbReference type="PANTHER" id="PTHR35372">
    <property type="entry name" value="ATP BINDING PROTEIN-RELATED"/>
    <property type="match status" value="1"/>
</dbReference>
<dbReference type="Pfam" id="PF03288">
    <property type="entry name" value="Pox_D5"/>
    <property type="match status" value="1"/>
</dbReference>
<sequence length="663" mass="74870">MRTVENIGKIIFNDEYWKGGNNGNFKAPYNSSEPKPFDQAKQYRYICGVIQQHVIMVDYDNEEAFECRLKIAKDQGQNCIVVRSPNKGGHFYWFNKQQIPVKNNSGNKTVLTLSPVDYKAGIRKVANTGEVKRSKCAGSLSTESGELREILYCSIKEDNTLDEIPFYDLPLNTGEKFDFLGMGEGDGRQDGLFTYMNPVKGAGYSYEQFRVVAEIIEQYVFSIPLSEEFENAVRREAWDTLTACNDSLFFKGTVFLFNKFGDYLMEKYHVKKINGYMHSYKDGVYIPGYEPIEKLILDEIPSLTKTKRNEVLDYLRIRAEERPTADLHLIAFNNGIYNLYTGQLEPFNPQHIITNKISWNYNPDAKSELVDSVLDKLSCGDKEIRYALEEVAGACLYRSASLGGGMAAILVGDKHNEKSTYIYMVESMLGKENYSAADMGALGNRFITITLYGKLANIGDDISNGYIADASIFKKLVTGEEVQAEEKGKPAINFVSYAMHIYSANDIPHMKDTTGAVLRRLLLIPLNGKFTKDTPDYDPFIKYKLGQAEHMEYFIHLAICGLHDVLDNKSFTVPAKAEQQKISYEVENNQVLAFIEDVGTESIINEPTADVYKRYQLFCADNGFQPGSNLTFSKNVNRTLGTKIITGHIGTGKNRKSVKMFSE</sequence>
<reference evidence="5 6" key="1">
    <citation type="journal article" date="2016" name="Int. J. Syst. Evol. Microbiol.">
        <title>Descriptions of Anaerotaenia torta gen. nov., sp. nov. and Anaerocolumna cellulosilytica gen. nov., sp. nov. isolated from a methanogenic reactor of cattle waste.</title>
        <authorList>
            <person name="Uek A."/>
            <person name="Ohtaki Y."/>
            <person name="Kaku N."/>
            <person name="Ueki K."/>
        </authorList>
    </citation>
    <scope>NUCLEOTIDE SEQUENCE [LARGE SCALE GENOMIC DNA]</scope>
    <source>
        <strain evidence="5 6">SN021</strain>
    </source>
</reference>
<dbReference type="GO" id="GO:0016787">
    <property type="term" value="F:hydrolase activity"/>
    <property type="evidence" value="ECO:0007669"/>
    <property type="project" value="UniProtKB-KW"/>
</dbReference>
<dbReference type="Proteomes" id="UP000515561">
    <property type="component" value="Chromosome"/>
</dbReference>
<dbReference type="InterPro" id="IPR027417">
    <property type="entry name" value="P-loop_NTPase"/>
</dbReference>
<dbReference type="InterPro" id="IPR014818">
    <property type="entry name" value="Phage/plasmid_primase_P4_C"/>
</dbReference>
<evidence type="ECO:0000313" key="5">
    <source>
        <dbReference type="EMBL" id="BCJ92829.1"/>
    </source>
</evidence>
<dbReference type="RefSeq" id="WP_184094651.1">
    <property type="nucleotide sequence ID" value="NZ_AP023367.1"/>
</dbReference>
<dbReference type="KEGG" id="acel:acsn021_03980"/>
<dbReference type="Pfam" id="PF08706">
    <property type="entry name" value="D5_N"/>
    <property type="match status" value="1"/>
</dbReference>
<evidence type="ECO:0000256" key="3">
    <source>
        <dbReference type="ARBA" id="ARBA00022806"/>
    </source>
</evidence>
<dbReference type="PROSITE" id="PS51206">
    <property type="entry name" value="SF3_HELICASE_1"/>
    <property type="match status" value="1"/>
</dbReference>
<dbReference type="NCBIfam" id="TIGR01613">
    <property type="entry name" value="primase_Cterm"/>
    <property type="match status" value="1"/>
</dbReference>
<dbReference type="SUPFAM" id="SSF52540">
    <property type="entry name" value="P-loop containing nucleoside triphosphate hydrolases"/>
    <property type="match status" value="1"/>
</dbReference>
<keyword evidence="1" id="KW-0547">Nucleotide-binding</keyword>
<protein>
    <submittedName>
        <fullName evidence="5">Uncharacterized protein</fullName>
    </submittedName>
</protein>
<dbReference type="InterPro" id="IPR004968">
    <property type="entry name" value="DNA_primase/NTPase_C"/>
</dbReference>
<dbReference type="GO" id="GO:0004386">
    <property type="term" value="F:helicase activity"/>
    <property type="evidence" value="ECO:0007669"/>
    <property type="project" value="UniProtKB-KW"/>
</dbReference>
<dbReference type="AlphaFoldDB" id="A0A6S6QUS5"/>
<name>A0A6S6QUS5_9FIRM</name>
<gene>
    <name evidence="5" type="ORF">acsn021_03980</name>
</gene>
<dbReference type="GO" id="GO:0005524">
    <property type="term" value="F:ATP binding"/>
    <property type="evidence" value="ECO:0007669"/>
    <property type="project" value="UniProtKB-KW"/>
</dbReference>
<keyword evidence="4" id="KW-0067">ATP-binding</keyword>